<protein>
    <submittedName>
        <fullName evidence="1">Uncharacterized protein</fullName>
    </submittedName>
</protein>
<evidence type="ECO:0000313" key="1">
    <source>
        <dbReference type="EMBL" id="MFC3002928.1"/>
    </source>
</evidence>
<gene>
    <name evidence="1" type="ORF">ACFOD3_23720</name>
</gene>
<organism evidence="1 2">
    <name type="scientific">Falsiroseomonas tokyonensis</name>
    <dbReference type="NCBI Taxonomy" id="430521"/>
    <lineage>
        <taxon>Bacteria</taxon>
        <taxon>Pseudomonadati</taxon>
        <taxon>Pseudomonadota</taxon>
        <taxon>Alphaproteobacteria</taxon>
        <taxon>Acetobacterales</taxon>
        <taxon>Roseomonadaceae</taxon>
        <taxon>Falsiroseomonas</taxon>
    </lineage>
</organism>
<reference evidence="2" key="1">
    <citation type="journal article" date="2019" name="Int. J. Syst. Evol. Microbiol.">
        <title>The Global Catalogue of Microorganisms (GCM) 10K type strain sequencing project: providing services to taxonomists for standard genome sequencing and annotation.</title>
        <authorList>
            <consortium name="The Broad Institute Genomics Platform"/>
            <consortium name="The Broad Institute Genome Sequencing Center for Infectious Disease"/>
            <person name="Wu L."/>
            <person name="Ma J."/>
        </authorList>
    </citation>
    <scope>NUCLEOTIDE SEQUENCE [LARGE SCALE GENOMIC DNA]</scope>
    <source>
        <strain evidence="2">CGMCC 1.16855</strain>
    </source>
</reference>
<comment type="caution">
    <text evidence="1">The sequence shown here is derived from an EMBL/GenBank/DDBJ whole genome shotgun (WGS) entry which is preliminary data.</text>
</comment>
<accession>A0ABV7C2G9</accession>
<name>A0ABV7C2G9_9PROT</name>
<dbReference type="RefSeq" id="WP_216839199.1">
    <property type="nucleotide sequence ID" value="NZ_JAFNJS010000008.1"/>
</dbReference>
<evidence type="ECO:0000313" key="2">
    <source>
        <dbReference type="Proteomes" id="UP001595420"/>
    </source>
</evidence>
<keyword evidence="2" id="KW-1185">Reference proteome</keyword>
<dbReference type="Proteomes" id="UP001595420">
    <property type="component" value="Unassembled WGS sequence"/>
</dbReference>
<proteinExistence type="predicted"/>
<sequence>MEVKNRRLPLGVLKEGEVVSPSAAPPSAGQLGLIEICRIWQSLEADDRRGLLLVARQLSKIGR</sequence>
<dbReference type="EMBL" id="JBHRSB010000008">
    <property type="protein sequence ID" value="MFC3002928.1"/>
    <property type="molecule type" value="Genomic_DNA"/>
</dbReference>